<feature type="region of interest" description="Disordered" evidence="1">
    <location>
        <begin position="1"/>
        <end position="26"/>
    </location>
</feature>
<feature type="compositionally biased region" description="Polar residues" evidence="1">
    <location>
        <begin position="128"/>
        <end position="139"/>
    </location>
</feature>
<feature type="region of interest" description="Disordered" evidence="1">
    <location>
        <begin position="128"/>
        <end position="147"/>
    </location>
</feature>
<sequence length="342" mass="37128">MSQHHTLHPTPVSGPPCPTSMNTPSNRKASFIPVLPVYGADAKKKAPIPPSTFFETYEKELTRLLEAGVDTKTAVSTARTLVQAEQNQPTATTDILQGTTNPYPTSTLQGVDPLPVPQRGYNTAPTNPFASSGQPSQSIAHPGFVASTPVNQPYSGQQNPHWLNTQPPSTPHSGIQSTSCPSSVTSVAIDDKIRRAQQQQAMQAFGSVTIFCDRQRSGRFDDWAAHMESALDLCNFEEARKLRLMRVLLQTKSEKTNERKGDTMKRTRTKEVQATFLQHGRSANAHAATSDQPLAPCRWLLSFSATESTCCAWLTLANIRATIGSTPGLRVVARGTTGDEST</sequence>
<proteinExistence type="predicted"/>
<organism evidence="2 3">
    <name type="scientific">Daphnia magna</name>
    <dbReference type="NCBI Taxonomy" id="35525"/>
    <lineage>
        <taxon>Eukaryota</taxon>
        <taxon>Metazoa</taxon>
        <taxon>Ecdysozoa</taxon>
        <taxon>Arthropoda</taxon>
        <taxon>Crustacea</taxon>
        <taxon>Branchiopoda</taxon>
        <taxon>Diplostraca</taxon>
        <taxon>Cladocera</taxon>
        <taxon>Anomopoda</taxon>
        <taxon>Daphniidae</taxon>
        <taxon>Daphnia</taxon>
    </lineage>
</organism>
<feature type="region of interest" description="Disordered" evidence="1">
    <location>
        <begin position="155"/>
        <end position="182"/>
    </location>
</feature>
<keyword evidence="3" id="KW-1185">Reference proteome</keyword>
<gene>
    <name evidence="2" type="ORF">OUZ56_005615</name>
</gene>
<comment type="caution">
    <text evidence="2">The sequence shown here is derived from an EMBL/GenBank/DDBJ whole genome shotgun (WGS) entry which is preliminary data.</text>
</comment>
<evidence type="ECO:0000313" key="3">
    <source>
        <dbReference type="Proteomes" id="UP001234178"/>
    </source>
</evidence>
<evidence type="ECO:0000256" key="1">
    <source>
        <dbReference type="SAM" id="MobiDB-lite"/>
    </source>
</evidence>
<dbReference type="EMBL" id="JAOYFB010000001">
    <property type="protein sequence ID" value="KAK4003864.1"/>
    <property type="molecule type" value="Genomic_DNA"/>
</dbReference>
<dbReference type="Proteomes" id="UP001234178">
    <property type="component" value="Unassembled WGS sequence"/>
</dbReference>
<reference evidence="2 3" key="1">
    <citation type="journal article" date="2023" name="Nucleic Acids Res.">
        <title>The hologenome of Daphnia magna reveals possible DNA methylation and microbiome-mediated evolution of the host genome.</title>
        <authorList>
            <person name="Chaturvedi A."/>
            <person name="Li X."/>
            <person name="Dhandapani V."/>
            <person name="Marshall H."/>
            <person name="Kissane S."/>
            <person name="Cuenca-Cambronero M."/>
            <person name="Asole G."/>
            <person name="Calvet F."/>
            <person name="Ruiz-Romero M."/>
            <person name="Marangio P."/>
            <person name="Guigo R."/>
            <person name="Rago D."/>
            <person name="Mirbahai L."/>
            <person name="Eastwood N."/>
            <person name="Colbourne J.K."/>
            <person name="Zhou J."/>
            <person name="Mallon E."/>
            <person name="Orsini L."/>
        </authorList>
    </citation>
    <scope>NUCLEOTIDE SEQUENCE [LARGE SCALE GENOMIC DNA]</scope>
    <source>
        <strain evidence="2">LRV0_1</strain>
    </source>
</reference>
<evidence type="ECO:0000313" key="2">
    <source>
        <dbReference type="EMBL" id="KAK4003864.1"/>
    </source>
</evidence>
<accession>A0ABQ9YTD0</accession>
<name>A0ABQ9YTD0_9CRUS</name>
<protein>
    <submittedName>
        <fullName evidence="2">Uncharacterized protein</fullName>
    </submittedName>
</protein>